<dbReference type="PANTHER" id="PTHR43433:SF10">
    <property type="entry name" value="AB HYDROLASE-1 DOMAIN-CONTAINING PROTEIN"/>
    <property type="match status" value="1"/>
</dbReference>
<dbReference type="InterPro" id="IPR029058">
    <property type="entry name" value="AB_hydrolase_fold"/>
</dbReference>
<dbReference type="EMBL" id="JAAXYH010000021">
    <property type="protein sequence ID" value="NMH67038.1"/>
    <property type="molecule type" value="Genomic_DNA"/>
</dbReference>
<name>A0A972FVV6_9GAMM</name>
<dbReference type="Proteomes" id="UP000737113">
    <property type="component" value="Unassembled WGS sequence"/>
</dbReference>
<dbReference type="RefSeq" id="WP_169565818.1">
    <property type="nucleotide sequence ID" value="NZ_JAAXYH010000021.1"/>
</dbReference>
<keyword evidence="3" id="KW-0378">Hydrolase</keyword>
<evidence type="ECO:0000256" key="1">
    <source>
        <dbReference type="SAM" id="MobiDB-lite"/>
    </source>
</evidence>
<dbReference type="InterPro" id="IPR050471">
    <property type="entry name" value="AB_hydrolase"/>
</dbReference>
<accession>A0A972FVV6</accession>
<keyword evidence="4" id="KW-1185">Reference proteome</keyword>
<feature type="domain" description="AB hydrolase-1" evidence="2">
    <location>
        <begin position="26"/>
        <end position="284"/>
    </location>
</feature>
<gene>
    <name evidence="3" type="ORF">HC757_17920</name>
</gene>
<evidence type="ECO:0000259" key="2">
    <source>
        <dbReference type="Pfam" id="PF00561"/>
    </source>
</evidence>
<evidence type="ECO:0000313" key="3">
    <source>
        <dbReference type="EMBL" id="NMH67038.1"/>
    </source>
</evidence>
<dbReference type="InterPro" id="IPR000639">
    <property type="entry name" value="Epox_hydrolase-like"/>
</dbReference>
<dbReference type="InterPro" id="IPR000073">
    <property type="entry name" value="AB_hydrolase_1"/>
</dbReference>
<dbReference type="Pfam" id="PF00561">
    <property type="entry name" value="Abhydrolase_1"/>
    <property type="match status" value="1"/>
</dbReference>
<reference evidence="3" key="1">
    <citation type="submission" date="2020-04" db="EMBL/GenBank/DDBJ databases">
        <title>Description of Shewanella salipaludis sp. nov., isolated from a salt marsh.</title>
        <authorList>
            <person name="Park S."/>
            <person name="Yoon J.-H."/>
        </authorList>
    </citation>
    <scope>NUCLEOTIDE SEQUENCE</scope>
    <source>
        <strain evidence="3">SHSM-M6</strain>
    </source>
</reference>
<feature type="region of interest" description="Disordered" evidence="1">
    <location>
        <begin position="190"/>
        <end position="210"/>
    </location>
</feature>
<dbReference type="SUPFAM" id="SSF53474">
    <property type="entry name" value="alpha/beta-Hydrolases"/>
    <property type="match status" value="1"/>
</dbReference>
<organism evidence="3 4">
    <name type="scientific">Shewanella salipaludis</name>
    <dbReference type="NCBI Taxonomy" id="2723052"/>
    <lineage>
        <taxon>Bacteria</taxon>
        <taxon>Pseudomonadati</taxon>
        <taxon>Pseudomonadota</taxon>
        <taxon>Gammaproteobacteria</taxon>
        <taxon>Alteromonadales</taxon>
        <taxon>Shewanellaceae</taxon>
        <taxon>Shewanella</taxon>
    </lineage>
</organism>
<protein>
    <submittedName>
        <fullName evidence="3">Alpha/beta hydrolase</fullName>
    </submittedName>
</protein>
<dbReference type="PRINTS" id="PR00111">
    <property type="entry name" value="ABHYDROLASE"/>
</dbReference>
<feature type="compositionally biased region" description="Polar residues" evidence="1">
    <location>
        <begin position="201"/>
        <end position="210"/>
    </location>
</feature>
<comment type="caution">
    <text evidence="3">The sequence shown here is derived from an EMBL/GenBank/DDBJ whole genome shotgun (WGS) entry which is preliminary data.</text>
</comment>
<proteinExistence type="predicted"/>
<dbReference type="GO" id="GO:0016787">
    <property type="term" value="F:hydrolase activity"/>
    <property type="evidence" value="ECO:0007669"/>
    <property type="project" value="UniProtKB-KW"/>
</dbReference>
<sequence>MDFSACRHQVTLDAQQLSYLDIGQGPTLLFGHGYLCDSRIWAPQLAQLSQDYRCIVPDLWGHGHSGALPASCRNLQDLAKQMLALLDLLKIDSCELVGHGMGAIWGTELALLAPGRVRSLVLLNSFIGFEPEVTRDKYLALLDEAAAVGHFPSAMIDSMAPLFFAADTRTRAPDLYQDFCHSLATHGTTHGTAPHNAAHDSANSEAHNATNSAEPLASLVRLGRMLFGRRDLLEEVEALALPCLIMVGCENRLRTVLESYLMHDALDGSEYVQLQHAGHLATLEQAEVVTARLGQFLSRP</sequence>
<dbReference type="PRINTS" id="PR00412">
    <property type="entry name" value="EPOXHYDRLASE"/>
</dbReference>
<evidence type="ECO:0000313" key="4">
    <source>
        <dbReference type="Proteomes" id="UP000737113"/>
    </source>
</evidence>
<dbReference type="PANTHER" id="PTHR43433">
    <property type="entry name" value="HYDROLASE, ALPHA/BETA FOLD FAMILY PROTEIN"/>
    <property type="match status" value="1"/>
</dbReference>
<dbReference type="Gene3D" id="3.40.50.1820">
    <property type="entry name" value="alpha/beta hydrolase"/>
    <property type="match status" value="1"/>
</dbReference>
<dbReference type="AlphaFoldDB" id="A0A972FVV6"/>